<dbReference type="Proteomes" id="UP000552560">
    <property type="component" value="Unassembled WGS sequence"/>
</dbReference>
<dbReference type="GO" id="GO:0000287">
    <property type="term" value="F:magnesium ion binding"/>
    <property type="evidence" value="ECO:0007669"/>
    <property type="project" value="TreeGrafter"/>
</dbReference>
<dbReference type="SUPFAM" id="SSF51621">
    <property type="entry name" value="Phosphoenolpyruvate/pyruvate domain"/>
    <property type="match status" value="1"/>
</dbReference>
<gene>
    <name evidence="4" type="ORF">HBO43_32715</name>
</gene>
<protein>
    <submittedName>
        <fullName evidence="4">CoA ester lyase</fullName>
    </submittedName>
</protein>
<evidence type="ECO:0000256" key="2">
    <source>
        <dbReference type="ARBA" id="ARBA00022723"/>
    </source>
</evidence>
<name>A0A7Y1A0A8_PSEVE</name>
<keyword evidence="3" id="KW-0460">Magnesium</keyword>
<comment type="cofactor">
    <cofactor evidence="1">
        <name>Mg(2+)</name>
        <dbReference type="ChEBI" id="CHEBI:18420"/>
    </cofactor>
</comment>
<dbReference type="GO" id="GO:0016829">
    <property type="term" value="F:lyase activity"/>
    <property type="evidence" value="ECO:0007669"/>
    <property type="project" value="UniProtKB-KW"/>
</dbReference>
<dbReference type="PANTHER" id="PTHR32308">
    <property type="entry name" value="LYASE BETA SUBUNIT, PUTATIVE (AFU_ORTHOLOGUE AFUA_4G13030)-RELATED"/>
    <property type="match status" value="1"/>
</dbReference>
<dbReference type="InterPro" id="IPR015813">
    <property type="entry name" value="Pyrv/PenolPyrv_kinase-like_dom"/>
</dbReference>
<dbReference type="AlphaFoldDB" id="A0A7Y1A0A8"/>
<organism evidence="4 5">
    <name type="scientific">Pseudomonas veronii</name>
    <dbReference type="NCBI Taxonomy" id="76761"/>
    <lineage>
        <taxon>Bacteria</taxon>
        <taxon>Pseudomonadati</taxon>
        <taxon>Pseudomonadota</taxon>
        <taxon>Gammaproteobacteria</taxon>
        <taxon>Pseudomonadales</taxon>
        <taxon>Pseudomonadaceae</taxon>
        <taxon>Pseudomonas</taxon>
    </lineage>
</organism>
<dbReference type="Gene3D" id="3.20.20.60">
    <property type="entry name" value="Phosphoenolpyruvate-binding domains"/>
    <property type="match status" value="1"/>
</dbReference>
<evidence type="ECO:0000313" key="5">
    <source>
        <dbReference type="Proteomes" id="UP000552560"/>
    </source>
</evidence>
<keyword evidence="2" id="KW-0479">Metal-binding</keyword>
<dbReference type="PANTHER" id="PTHR32308:SF10">
    <property type="entry name" value="CITRATE LYASE SUBUNIT BETA"/>
    <property type="match status" value="1"/>
</dbReference>
<dbReference type="EMBL" id="JAAQWE010000115">
    <property type="protein sequence ID" value="NMY01305.1"/>
    <property type="molecule type" value="Genomic_DNA"/>
</dbReference>
<evidence type="ECO:0000313" key="4">
    <source>
        <dbReference type="EMBL" id="NMY01305.1"/>
    </source>
</evidence>
<keyword evidence="4" id="KW-0456">Lyase</keyword>
<feature type="non-terminal residue" evidence="4">
    <location>
        <position position="1"/>
    </location>
</feature>
<evidence type="ECO:0000256" key="1">
    <source>
        <dbReference type="ARBA" id="ARBA00001946"/>
    </source>
</evidence>
<dbReference type="InterPro" id="IPR040442">
    <property type="entry name" value="Pyrv_kinase-like_dom_sf"/>
</dbReference>
<sequence>AVHLDLGDEAGLAAEAEDAVALGCTATVCLHPRQVPVVRSAYTPAPEAVERARRVLAAAEGRHGAFELDGTMVDEVVLAQARAVLRRADAARPASP</sequence>
<reference evidence="4 5" key="1">
    <citation type="journal article" date="2020" name="Front. Microbiol.">
        <title>Genetic Organization of the aprX-lipA2 Operon Affects the Proteolytic Potential of Pseudomonas Species in Milk.</title>
        <authorList>
            <person name="Maier C."/>
            <person name="Huptas C."/>
            <person name="von Neubeck M."/>
            <person name="Scherer S."/>
            <person name="Wenning M."/>
            <person name="Lucking G."/>
        </authorList>
    </citation>
    <scope>NUCLEOTIDE SEQUENCE [LARGE SCALE GENOMIC DNA]</scope>
    <source>
        <strain evidence="4 5">WS 4671</strain>
    </source>
</reference>
<evidence type="ECO:0000256" key="3">
    <source>
        <dbReference type="ARBA" id="ARBA00022842"/>
    </source>
</evidence>
<dbReference type="GO" id="GO:0006107">
    <property type="term" value="P:oxaloacetate metabolic process"/>
    <property type="evidence" value="ECO:0007669"/>
    <property type="project" value="TreeGrafter"/>
</dbReference>
<proteinExistence type="predicted"/>
<accession>A0A7Y1A0A8</accession>
<comment type="caution">
    <text evidence="4">The sequence shown here is derived from an EMBL/GenBank/DDBJ whole genome shotgun (WGS) entry which is preliminary data.</text>
</comment>